<sequence>MADDAPAASLPVYLASALPPGARLELFQYPLYARGRPLPVPASAAQRGQRITSRWRPRADRVEMDMPLDMREAVYDQERGAEMGESAARMGTIGAVKQERDAPAPKLDRIRLESAAVPNATRYFVGTVSDGALHLSPLHSVLQLRPSMQHLDVMHELADAERRRDAEEEERARGVVSLNVAVRAESGGAGADVLAAQREAEAERWVDMRWTDDGSAEAQAAHQHLLATSTAPLYSSSEAHGYL</sequence>
<evidence type="ECO:0000313" key="1">
    <source>
        <dbReference type="EMBL" id="WFD34391.1"/>
    </source>
</evidence>
<organism evidence="1 2">
    <name type="scientific">Malassezia cuniculi</name>
    <dbReference type="NCBI Taxonomy" id="948313"/>
    <lineage>
        <taxon>Eukaryota</taxon>
        <taxon>Fungi</taxon>
        <taxon>Dikarya</taxon>
        <taxon>Basidiomycota</taxon>
        <taxon>Ustilaginomycotina</taxon>
        <taxon>Malasseziomycetes</taxon>
        <taxon>Malasseziales</taxon>
        <taxon>Malasseziaceae</taxon>
        <taxon>Malassezia</taxon>
    </lineage>
</organism>
<dbReference type="AlphaFoldDB" id="A0AAF0EU21"/>
<protein>
    <recommendedName>
        <fullName evidence="3">DNA-directed RNA polymerase III subunit Rpc5</fullName>
    </recommendedName>
</protein>
<dbReference type="InterPro" id="IPR006886">
    <property type="entry name" value="RNA_pol_III_Rpc5"/>
</dbReference>
<proteinExistence type="predicted"/>
<dbReference type="PANTHER" id="PTHR12069">
    <property type="entry name" value="DNA-DIRECTED RNA POLYMERASES III 80 KDA POLYPEPTIDE RNA POLYMERASE III SUBUNIT 5"/>
    <property type="match status" value="1"/>
</dbReference>
<reference evidence="1" key="1">
    <citation type="submission" date="2023-03" db="EMBL/GenBank/DDBJ databases">
        <title>Mating type loci evolution in Malassezia.</title>
        <authorList>
            <person name="Coelho M.A."/>
        </authorList>
    </citation>
    <scope>NUCLEOTIDE SEQUENCE</scope>
    <source>
        <strain evidence="1">CBS 11721</strain>
    </source>
</reference>
<dbReference type="GO" id="GO:0042797">
    <property type="term" value="P:tRNA transcription by RNA polymerase III"/>
    <property type="evidence" value="ECO:0007669"/>
    <property type="project" value="TreeGrafter"/>
</dbReference>
<accession>A0AAF0EU21</accession>
<name>A0AAF0EU21_9BASI</name>
<dbReference type="PANTHER" id="PTHR12069:SF0">
    <property type="entry name" value="DNA-DIRECTED RNA POLYMERASE III SUBUNIT RPC5"/>
    <property type="match status" value="1"/>
</dbReference>
<dbReference type="EMBL" id="CP119878">
    <property type="protein sequence ID" value="WFD34391.1"/>
    <property type="molecule type" value="Genomic_DNA"/>
</dbReference>
<dbReference type="Pfam" id="PF04801">
    <property type="entry name" value="RPC5"/>
    <property type="match status" value="1"/>
</dbReference>
<evidence type="ECO:0008006" key="3">
    <source>
        <dbReference type="Google" id="ProtNLM"/>
    </source>
</evidence>
<gene>
    <name evidence="1" type="ORF">MCUN1_001230</name>
</gene>
<dbReference type="GO" id="GO:0005666">
    <property type="term" value="C:RNA polymerase III complex"/>
    <property type="evidence" value="ECO:0007669"/>
    <property type="project" value="TreeGrafter"/>
</dbReference>
<keyword evidence="2" id="KW-1185">Reference proteome</keyword>
<evidence type="ECO:0000313" key="2">
    <source>
        <dbReference type="Proteomes" id="UP001219933"/>
    </source>
</evidence>
<dbReference type="Proteomes" id="UP001219933">
    <property type="component" value="Chromosome 2"/>
</dbReference>